<dbReference type="AlphaFoldDB" id="A0AA42DJF5"/>
<sequence length="66" mass="7504">MCNNTWIWIIIAFFFFCCLDGCELIENLFSGNSCGCGCKNECGFGNYWWIIIAVLFFCCFNNGGLC</sequence>
<dbReference type="EMBL" id="JAQIFT010000007">
    <property type="protein sequence ID" value="MDA3730107.1"/>
    <property type="molecule type" value="Genomic_DNA"/>
</dbReference>
<gene>
    <name evidence="2" type="ORF">PBV87_01080</name>
</gene>
<evidence type="ECO:0000313" key="2">
    <source>
        <dbReference type="EMBL" id="MDA3730107.1"/>
    </source>
</evidence>
<evidence type="ECO:0008006" key="4">
    <source>
        <dbReference type="Google" id="ProtNLM"/>
    </source>
</evidence>
<comment type="caution">
    <text evidence="2">The sequence shown here is derived from an EMBL/GenBank/DDBJ whole genome shotgun (WGS) entry which is preliminary data.</text>
</comment>
<keyword evidence="1" id="KW-0812">Transmembrane</keyword>
<evidence type="ECO:0000313" key="3">
    <source>
        <dbReference type="Proteomes" id="UP001169242"/>
    </source>
</evidence>
<protein>
    <recommendedName>
        <fullName evidence="4">Chorion class high-cysteine HCB protein 13</fullName>
    </recommendedName>
</protein>
<name>A0AA42DJF5_9FIRM</name>
<organism evidence="2 3">
    <name type="scientific">Holtiella tumoricola</name>
    <dbReference type="NCBI Taxonomy" id="3018743"/>
    <lineage>
        <taxon>Bacteria</taxon>
        <taxon>Bacillati</taxon>
        <taxon>Bacillota</taxon>
        <taxon>Clostridia</taxon>
        <taxon>Lachnospirales</taxon>
        <taxon>Cellulosilyticaceae</taxon>
        <taxon>Holtiella</taxon>
    </lineage>
</organism>
<keyword evidence="1" id="KW-0472">Membrane</keyword>
<feature type="transmembrane region" description="Helical" evidence="1">
    <location>
        <begin position="46"/>
        <end position="65"/>
    </location>
</feature>
<evidence type="ECO:0000256" key="1">
    <source>
        <dbReference type="SAM" id="Phobius"/>
    </source>
</evidence>
<dbReference type="Proteomes" id="UP001169242">
    <property type="component" value="Unassembled WGS sequence"/>
</dbReference>
<keyword evidence="3" id="KW-1185">Reference proteome</keyword>
<proteinExistence type="predicted"/>
<keyword evidence="1" id="KW-1133">Transmembrane helix</keyword>
<accession>A0AA42DJF5</accession>
<reference evidence="2" key="1">
    <citation type="journal article" date="2023" name="Int. J. Syst. Evol. Microbiol.">
        <title>&lt;i&gt;Holtiella tumoricola&lt;/i&gt; gen. nov. sp. nov., isolated from a human clinical sample.</title>
        <authorList>
            <person name="Allen-Vercoe E."/>
            <person name="Daigneault M.C."/>
            <person name="Vancuren S.J."/>
            <person name="Cochrane K."/>
            <person name="O'Neal L.L."/>
            <person name="Sankaranarayanan K."/>
            <person name="Lawson P.A."/>
        </authorList>
    </citation>
    <scope>NUCLEOTIDE SEQUENCE</scope>
    <source>
        <strain evidence="2">CC70A</strain>
    </source>
</reference>
<feature type="transmembrane region" description="Helical" evidence="1">
    <location>
        <begin position="6"/>
        <end position="25"/>
    </location>
</feature>
<dbReference type="RefSeq" id="WP_154668857.1">
    <property type="nucleotide sequence ID" value="NZ_JAQIFT010000007.1"/>
</dbReference>